<keyword evidence="1" id="KW-1133">Transmembrane helix</keyword>
<keyword evidence="1" id="KW-0812">Transmembrane</keyword>
<name>A0A0L0BZU7_LUCCU</name>
<gene>
    <name evidence="2" type="ORF">FF38_05415</name>
</gene>
<sequence length="129" mass="14327">MKLVSLSVFLEEKQNLFTILMSFCVKLLIIVLAMLSAAVKASIIPANPITTTYALPHTPVATSYQVVARNVNRVLVPHIPSVAYPGYASTWASYPYNYRYGFGYGYPYGHVHNYGYGVGYPYAYGASVW</sequence>
<dbReference type="Proteomes" id="UP000037069">
    <property type="component" value="Unassembled WGS sequence"/>
</dbReference>
<comment type="caution">
    <text evidence="2">The sequence shown here is derived from an EMBL/GenBank/DDBJ whole genome shotgun (WGS) entry which is preliminary data.</text>
</comment>
<evidence type="ECO:0000313" key="3">
    <source>
        <dbReference type="Proteomes" id="UP000037069"/>
    </source>
</evidence>
<evidence type="ECO:0000256" key="1">
    <source>
        <dbReference type="SAM" id="Phobius"/>
    </source>
</evidence>
<accession>A0A0L0BZU7</accession>
<evidence type="ECO:0000313" key="2">
    <source>
        <dbReference type="EMBL" id="KNC24744.1"/>
    </source>
</evidence>
<reference evidence="2 3" key="1">
    <citation type="journal article" date="2015" name="Nat. Commun.">
        <title>Lucilia cuprina genome unlocks parasitic fly biology to underpin future interventions.</title>
        <authorList>
            <person name="Anstead C.A."/>
            <person name="Korhonen P.K."/>
            <person name="Young N.D."/>
            <person name="Hall R.S."/>
            <person name="Jex A.R."/>
            <person name="Murali S.C."/>
            <person name="Hughes D.S."/>
            <person name="Lee S.F."/>
            <person name="Perry T."/>
            <person name="Stroehlein A.J."/>
            <person name="Ansell B.R."/>
            <person name="Breugelmans B."/>
            <person name="Hofmann A."/>
            <person name="Qu J."/>
            <person name="Dugan S."/>
            <person name="Lee S.L."/>
            <person name="Chao H."/>
            <person name="Dinh H."/>
            <person name="Han Y."/>
            <person name="Doddapaneni H.V."/>
            <person name="Worley K.C."/>
            <person name="Muzny D.M."/>
            <person name="Ioannidis P."/>
            <person name="Waterhouse R.M."/>
            <person name="Zdobnov E.M."/>
            <person name="James P.J."/>
            <person name="Bagnall N.H."/>
            <person name="Kotze A.C."/>
            <person name="Gibbs R.A."/>
            <person name="Richards S."/>
            <person name="Batterham P."/>
            <person name="Gasser R.B."/>
        </authorList>
    </citation>
    <scope>NUCLEOTIDE SEQUENCE [LARGE SCALE GENOMIC DNA]</scope>
    <source>
        <strain evidence="2 3">LS</strain>
        <tissue evidence="2">Full body</tissue>
    </source>
</reference>
<dbReference type="AlphaFoldDB" id="A0A0L0BZU7"/>
<organism evidence="2 3">
    <name type="scientific">Lucilia cuprina</name>
    <name type="common">Green bottle fly</name>
    <name type="synonym">Australian sheep blowfly</name>
    <dbReference type="NCBI Taxonomy" id="7375"/>
    <lineage>
        <taxon>Eukaryota</taxon>
        <taxon>Metazoa</taxon>
        <taxon>Ecdysozoa</taxon>
        <taxon>Arthropoda</taxon>
        <taxon>Hexapoda</taxon>
        <taxon>Insecta</taxon>
        <taxon>Pterygota</taxon>
        <taxon>Neoptera</taxon>
        <taxon>Endopterygota</taxon>
        <taxon>Diptera</taxon>
        <taxon>Brachycera</taxon>
        <taxon>Muscomorpha</taxon>
        <taxon>Oestroidea</taxon>
        <taxon>Calliphoridae</taxon>
        <taxon>Luciliinae</taxon>
        <taxon>Lucilia</taxon>
    </lineage>
</organism>
<dbReference type="OrthoDB" id="8039820at2759"/>
<proteinExistence type="predicted"/>
<protein>
    <submittedName>
        <fullName evidence="2">Uncharacterized protein</fullName>
    </submittedName>
</protein>
<keyword evidence="1" id="KW-0472">Membrane</keyword>
<feature type="transmembrane region" description="Helical" evidence="1">
    <location>
        <begin position="16"/>
        <end position="39"/>
    </location>
</feature>
<dbReference type="EMBL" id="JRES01001180">
    <property type="protein sequence ID" value="KNC24744.1"/>
    <property type="molecule type" value="Genomic_DNA"/>
</dbReference>
<keyword evidence="3" id="KW-1185">Reference proteome</keyword>